<organism evidence="2 3">
    <name type="scientific">Dyella lipolytica</name>
    <dbReference type="NCBI Taxonomy" id="1867835"/>
    <lineage>
        <taxon>Bacteria</taxon>
        <taxon>Pseudomonadati</taxon>
        <taxon>Pseudomonadota</taxon>
        <taxon>Gammaproteobacteria</taxon>
        <taxon>Lysobacterales</taxon>
        <taxon>Rhodanobacteraceae</taxon>
        <taxon>Dyella</taxon>
    </lineage>
</organism>
<protein>
    <submittedName>
        <fullName evidence="2">Uncharacterized protein</fullName>
    </submittedName>
</protein>
<keyword evidence="1" id="KW-1133">Transmembrane helix</keyword>
<keyword evidence="1" id="KW-0812">Transmembrane</keyword>
<gene>
    <name evidence="2" type="ORF">ISP13_14085</name>
</gene>
<accession>A0ABW8IZA0</accession>
<name>A0ABW8IZA0_9GAMM</name>
<comment type="caution">
    <text evidence="2">The sequence shown here is derived from an EMBL/GenBank/DDBJ whole genome shotgun (WGS) entry which is preliminary data.</text>
</comment>
<dbReference type="Proteomes" id="UP001620405">
    <property type="component" value="Unassembled WGS sequence"/>
</dbReference>
<keyword evidence="3" id="KW-1185">Reference proteome</keyword>
<reference evidence="2 3" key="1">
    <citation type="submission" date="2020-10" db="EMBL/GenBank/DDBJ databases">
        <title>Phylogeny of dyella-like bacteria.</title>
        <authorList>
            <person name="Fu J."/>
        </authorList>
    </citation>
    <scope>NUCLEOTIDE SEQUENCE [LARGE SCALE GENOMIC DNA]</scope>
    <source>
        <strain evidence="2 3">DHOB07</strain>
    </source>
</reference>
<evidence type="ECO:0000313" key="3">
    <source>
        <dbReference type="Proteomes" id="UP001620405"/>
    </source>
</evidence>
<proteinExistence type="predicted"/>
<evidence type="ECO:0000256" key="1">
    <source>
        <dbReference type="SAM" id="Phobius"/>
    </source>
</evidence>
<dbReference type="RefSeq" id="WP_284396758.1">
    <property type="nucleotide sequence ID" value="NZ_BSNQ01000003.1"/>
</dbReference>
<dbReference type="EMBL" id="JADIKG010000013">
    <property type="protein sequence ID" value="MFK2874669.1"/>
    <property type="molecule type" value="Genomic_DNA"/>
</dbReference>
<feature type="transmembrane region" description="Helical" evidence="1">
    <location>
        <begin position="49"/>
        <end position="76"/>
    </location>
</feature>
<sequence length="125" mass="13471">MQRLYSMFPIGSPGVGLVLLRVSLAASLWLLRHELLPWLGEMSQVWCAGAIALALLAGVLTPIVAGLSFQLVCLTIIRSDLEPLSQTLPFTLMAAATLLLGPGAYSVDARLYGHRVLVIPPRTHI</sequence>
<feature type="transmembrane region" description="Helical" evidence="1">
    <location>
        <begin position="88"/>
        <end position="107"/>
    </location>
</feature>
<keyword evidence="1" id="KW-0472">Membrane</keyword>
<evidence type="ECO:0000313" key="2">
    <source>
        <dbReference type="EMBL" id="MFK2874669.1"/>
    </source>
</evidence>